<dbReference type="OrthoDB" id="4311452at2759"/>
<dbReference type="Proteomes" id="UP000009882">
    <property type="component" value="Unassembled WGS sequence"/>
</dbReference>
<evidence type="ECO:0000313" key="1">
    <source>
        <dbReference type="EMBL" id="EKV06113.1"/>
    </source>
</evidence>
<keyword evidence="2" id="KW-1185">Reference proteome</keyword>
<name>K9FTJ2_PEND2</name>
<evidence type="ECO:0000313" key="2">
    <source>
        <dbReference type="Proteomes" id="UP000009882"/>
    </source>
</evidence>
<protein>
    <submittedName>
        <fullName evidence="1">Uncharacterized protein</fullName>
    </submittedName>
</protein>
<dbReference type="AlphaFoldDB" id="K9FTJ2"/>
<accession>K9FTJ2</accession>
<dbReference type="InParanoid" id="K9FTJ2"/>
<dbReference type="HOGENOM" id="CLU_2868366_0_0_1"/>
<proteinExistence type="predicted"/>
<organism evidence="1 2">
    <name type="scientific">Penicillium digitatum (strain PHI26 / CECT 20796)</name>
    <name type="common">Green mold</name>
    <dbReference type="NCBI Taxonomy" id="1170229"/>
    <lineage>
        <taxon>Eukaryota</taxon>
        <taxon>Fungi</taxon>
        <taxon>Dikarya</taxon>
        <taxon>Ascomycota</taxon>
        <taxon>Pezizomycotina</taxon>
        <taxon>Eurotiomycetes</taxon>
        <taxon>Eurotiomycetidae</taxon>
        <taxon>Eurotiales</taxon>
        <taxon>Aspergillaceae</taxon>
        <taxon>Penicillium</taxon>
    </lineage>
</organism>
<comment type="caution">
    <text evidence="1">The sequence shown here is derived from an EMBL/GenBank/DDBJ whole genome shotgun (WGS) entry which is preliminary data.</text>
</comment>
<dbReference type="EMBL" id="AKCT01000295">
    <property type="protein sequence ID" value="EKV06113.1"/>
    <property type="molecule type" value="Genomic_DNA"/>
</dbReference>
<gene>
    <name evidence="1" type="ORF">PDIG_78910</name>
</gene>
<sequence length="64" mass="6900">MTTPSHFTDREPPLVVAAGEGNELEAQPSGSSVDAAFILRLTESKCTSPYQLCQLNIRAIQPLV</sequence>
<reference evidence="2" key="1">
    <citation type="journal article" date="2012" name="BMC Genomics">
        <title>Genome sequence of the necrotrophic fungus Penicillium digitatum, the main postharvest pathogen of citrus.</title>
        <authorList>
            <person name="Marcet-Houben M."/>
            <person name="Ballester A.-R."/>
            <person name="de la Fuente B."/>
            <person name="Harries E."/>
            <person name="Marcos J.F."/>
            <person name="Gonzalez-Candelas L."/>
            <person name="Gabaldon T."/>
        </authorList>
    </citation>
    <scope>NUCLEOTIDE SEQUENCE [LARGE SCALE GENOMIC DNA]</scope>
    <source>
        <strain evidence="2">PHI26 / CECT 20796</strain>
    </source>
</reference>